<gene>
    <name evidence="2" type="ORF">JF537_20200</name>
</gene>
<dbReference type="RefSeq" id="WP_206783146.1">
    <property type="nucleotide sequence ID" value="NZ_JAEMWV010000016.1"/>
</dbReference>
<evidence type="ECO:0000313" key="2">
    <source>
        <dbReference type="EMBL" id="MBN8253853.1"/>
    </source>
</evidence>
<proteinExistence type="predicted"/>
<feature type="domain" description="Transglycosylase SLT" evidence="1">
    <location>
        <begin position="82"/>
        <end position="161"/>
    </location>
</feature>
<evidence type="ECO:0000313" key="3">
    <source>
        <dbReference type="Proteomes" id="UP000664578"/>
    </source>
</evidence>
<protein>
    <submittedName>
        <fullName evidence="2">Transglycosylase SLT domain-containing protein</fullName>
    </submittedName>
</protein>
<dbReference type="Gene3D" id="1.10.530.10">
    <property type="match status" value="1"/>
</dbReference>
<dbReference type="Proteomes" id="UP000664578">
    <property type="component" value="Unassembled WGS sequence"/>
</dbReference>
<accession>A0A8I1MHY3</accession>
<feature type="non-terminal residue" evidence="2">
    <location>
        <position position="1"/>
    </location>
</feature>
<dbReference type="InterPro" id="IPR023346">
    <property type="entry name" value="Lysozyme-like_dom_sf"/>
</dbReference>
<reference evidence="2" key="1">
    <citation type="submission" date="2020-12" db="EMBL/GenBank/DDBJ databases">
        <title>PHA producing bacteria isolated from mangrove.</title>
        <authorList>
            <person name="Zheng W."/>
            <person name="Yu S."/>
            <person name="Huang Y."/>
        </authorList>
    </citation>
    <scope>NUCLEOTIDE SEQUENCE</scope>
    <source>
        <strain evidence="2">GN22-4</strain>
    </source>
</reference>
<dbReference type="InterPro" id="IPR008258">
    <property type="entry name" value="Transglycosylase_SLT_dom_1"/>
</dbReference>
<evidence type="ECO:0000259" key="1">
    <source>
        <dbReference type="Pfam" id="PF01464"/>
    </source>
</evidence>
<dbReference type="EMBL" id="JAEMWV010000016">
    <property type="protein sequence ID" value="MBN8253853.1"/>
    <property type="molecule type" value="Genomic_DNA"/>
</dbReference>
<organism evidence="2 3">
    <name type="scientific">Priestia flexa</name>
    <dbReference type="NCBI Taxonomy" id="86664"/>
    <lineage>
        <taxon>Bacteria</taxon>
        <taxon>Bacillati</taxon>
        <taxon>Bacillota</taxon>
        <taxon>Bacilli</taxon>
        <taxon>Bacillales</taxon>
        <taxon>Bacillaceae</taxon>
        <taxon>Priestia</taxon>
    </lineage>
</organism>
<dbReference type="CDD" id="cd13402">
    <property type="entry name" value="LT_TF-like"/>
    <property type="match status" value="1"/>
</dbReference>
<name>A0A8I1MHY3_9BACI</name>
<comment type="caution">
    <text evidence="2">The sequence shown here is derived from an EMBL/GenBank/DDBJ whole genome shotgun (WGS) entry which is preliminary data.</text>
</comment>
<dbReference type="SUPFAM" id="SSF53955">
    <property type="entry name" value="Lysozyme-like"/>
    <property type="match status" value="1"/>
</dbReference>
<dbReference type="AlphaFoldDB" id="A0A8I1MHY3"/>
<sequence>PSALWDAVTSKVSDFKDSLIPAWFRKASGSPTKAIKDMALDKIQSLIDNFSFGGFGLGQEYAGQGAAMARAAITQALKILNKPMSLLGPLMTIAKKESGFNPNAINNWDINAKRGDPSVGLFQIIGSTFRRWMYPGHGNRRNPLDSALAAIRYMDGRYGGVMGHPGIKSMSRGGGYKPYFKGGEATYPQVATLAENGYPEFILTTEPAYRNRNQALWTKAGKALGMFSNTQSSPTLFGGSTTPSTIQMTSSSNKEEIGLLKEQLNLMRELVNKEFIASVVMDGREVARGTYKLVTEFQQNDEAFRRLFRGR</sequence>
<dbReference type="Pfam" id="PF01464">
    <property type="entry name" value="SLT"/>
    <property type="match status" value="1"/>
</dbReference>